<dbReference type="PRINTS" id="PR00895">
    <property type="entry name" value="PENTAXIN"/>
</dbReference>
<dbReference type="Gene3D" id="2.60.120.200">
    <property type="match status" value="3"/>
</dbReference>
<dbReference type="InterPro" id="IPR013320">
    <property type="entry name" value="ConA-like_dom_sf"/>
</dbReference>
<proteinExistence type="predicted"/>
<dbReference type="EMBL" id="LHPF02000021">
    <property type="protein sequence ID" value="PSC70155.1"/>
    <property type="molecule type" value="Genomic_DNA"/>
</dbReference>
<dbReference type="OrthoDB" id="89765at2759"/>
<feature type="domain" description="Pentraxin (PTX)" evidence="8">
    <location>
        <begin position="584"/>
        <end position="759"/>
    </location>
</feature>
<dbReference type="GO" id="GO:0030246">
    <property type="term" value="F:carbohydrate binding"/>
    <property type="evidence" value="ECO:0007669"/>
    <property type="project" value="UniProtKB-KW"/>
</dbReference>
<evidence type="ECO:0000256" key="4">
    <source>
        <dbReference type="ARBA" id="ARBA00023157"/>
    </source>
</evidence>
<dbReference type="InterPro" id="IPR001759">
    <property type="entry name" value="PTX_dom"/>
</dbReference>
<keyword evidence="4" id="KW-1015">Disulfide bond</keyword>
<feature type="chain" id="PRO_5015192456" evidence="7">
    <location>
        <begin position="30"/>
        <end position="759"/>
    </location>
</feature>
<organism evidence="9 10">
    <name type="scientific">Micractinium conductrix</name>
    <dbReference type="NCBI Taxonomy" id="554055"/>
    <lineage>
        <taxon>Eukaryota</taxon>
        <taxon>Viridiplantae</taxon>
        <taxon>Chlorophyta</taxon>
        <taxon>core chlorophytes</taxon>
        <taxon>Trebouxiophyceae</taxon>
        <taxon>Chlorellales</taxon>
        <taxon>Chlorellaceae</taxon>
        <taxon>Chlorella clade</taxon>
        <taxon>Micractinium</taxon>
    </lineage>
</organism>
<evidence type="ECO:0000256" key="2">
    <source>
        <dbReference type="ARBA" id="ARBA00022723"/>
    </source>
</evidence>
<evidence type="ECO:0000259" key="8">
    <source>
        <dbReference type="PROSITE" id="PS51828"/>
    </source>
</evidence>
<dbReference type="Pfam" id="PF00354">
    <property type="entry name" value="Pentaxin"/>
    <property type="match status" value="2"/>
</dbReference>
<dbReference type="PANTHER" id="PTHR19277:SF125">
    <property type="entry name" value="B6"/>
    <property type="match status" value="1"/>
</dbReference>
<keyword evidence="5" id="KW-0325">Glycoprotein</keyword>
<dbReference type="InterPro" id="IPR051360">
    <property type="entry name" value="Neuronal_Pentraxin_Related"/>
</dbReference>
<name>A0A2P6V7T8_9CHLO</name>
<reference evidence="9 10" key="1">
    <citation type="journal article" date="2018" name="Plant J.">
        <title>Genome sequences of Chlorella sorokiniana UTEX 1602 and Micractinium conductrix SAG 241.80: implications to maltose excretion by a green alga.</title>
        <authorList>
            <person name="Arriola M.B."/>
            <person name="Velmurugan N."/>
            <person name="Zhang Y."/>
            <person name="Plunkett M.H."/>
            <person name="Hondzo H."/>
            <person name="Barney B.M."/>
        </authorList>
    </citation>
    <scope>NUCLEOTIDE SEQUENCE [LARGE SCALE GENOMIC DNA]</scope>
    <source>
        <strain evidence="9 10">SAG 241.80</strain>
    </source>
</reference>
<dbReference type="SMART" id="SM00159">
    <property type="entry name" value="PTX"/>
    <property type="match status" value="1"/>
</dbReference>
<gene>
    <name evidence="9" type="ORF">C2E20_6292</name>
</gene>
<evidence type="ECO:0000256" key="6">
    <source>
        <dbReference type="SAM" id="MobiDB-lite"/>
    </source>
</evidence>
<dbReference type="Proteomes" id="UP000239649">
    <property type="component" value="Unassembled WGS sequence"/>
</dbReference>
<evidence type="ECO:0000313" key="9">
    <source>
        <dbReference type="EMBL" id="PSC70155.1"/>
    </source>
</evidence>
<dbReference type="Pfam" id="PF13385">
    <property type="entry name" value="Laminin_G_3"/>
    <property type="match status" value="1"/>
</dbReference>
<evidence type="ECO:0000256" key="1">
    <source>
        <dbReference type="ARBA" id="ARBA00001913"/>
    </source>
</evidence>
<dbReference type="GO" id="GO:0046872">
    <property type="term" value="F:metal ion binding"/>
    <property type="evidence" value="ECO:0007669"/>
    <property type="project" value="UniProtKB-KW"/>
</dbReference>
<comment type="cofactor">
    <cofactor evidence="1">
        <name>Ca(2+)</name>
        <dbReference type="ChEBI" id="CHEBI:29108"/>
    </cofactor>
</comment>
<evidence type="ECO:0000256" key="5">
    <source>
        <dbReference type="ARBA" id="ARBA00023180"/>
    </source>
</evidence>
<dbReference type="PANTHER" id="PTHR19277">
    <property type="entry name" value="PENTRAXIN"/>
    <property type="match status" value="1"/>
</dbReference>
<comment type="caution">
    <text evidence="9">The sequence shown here is derived from an EMBL/GenBank/DDBJ whole genome shotgun (WGS) entry which is preliminary data.</text>
</comment>
<keyword evidence="7" id="KW-0732">Signal</keyword>
<evidence type="ECO:0000313" key="10">
    <source>
        <dbReference type="Proteomes" id="UP000239649"/>
    </source>
</evidence>
<feature type="region of interest" description="Disordered" evidence="6">
    <location>
        <begin position="738"/>
        <end position="759"/>
    </location>
</feature>
<dbReference type="AlphaFoldDB" id="A0A2P6V7T8"/>
<protein>
    <submittedName>
        <fullName evidence="9">Concanavalin A-like lectin glucanase</fullName>
    </submittedName>
</protein>
<keyword evidence="10" id="KW-1185">Reference proteome</keyword>
<feature type="signal peptide" evidence="7">
    <location>
        <begin position="1"/>
        <end position="29"/>
    </location>
</feature>
<dbReference type="STRING" id="554055.A0A2P6V7T8"/>
<dbReference type="PROSITE" id="PS51828">
    <property type="entry name" value="PTX_2"/>
    <property type="match status" value="1"/>
</dbReference>
<accession>A0A2P6V7T8</accession>
<keyword evidence="3" id="KW-0106">Calcium</keyword>
<sequence length="759" mass="82894">MPTALRRPPGAALALAVALLAGLCWRAAADVSRPGGAGHALLFRDHGVVLPNFKDLAPDALTFEAWLSTTDFCHASALMSYALDSQATDEAQRIADFNHFVVFDPSKTVACHDFQFIDLWPDPRGESCAFSFNHSKSLPNFVERDGKWHHIAVVWTAANNGYTRIYWDGLLMASAITGKTKPLQQGGALMLGAEQDCYGGCTDRGQGFYGLMDEVRLWRTARSQSEILAHMRDSSGLENHPNGIYREALVAKDSSGRGNHLPLITLPTAAHVDIQKGGDRLQAGALSFRNNYALQPDYTGMPDKDITVEFWARTPAYTPRNATPERYAEFFSFASFGRDGGSPQQASTVFMDDAILIEKYMEEFQGSKWIDFAQFSTRGSVSVHINANREGNGKRYDHWLDFGVGWLDAEWHHLAVTWSWDSGEVQLYFDGAPQVPFWSSKAGKTEVIAPAFGGVDPHIAARTSRSINGSLALGQLQDCMGGCFSPEYALHGEMANLRVWNRVLSRDDIAKGMFAVEPLSQGGLAAHYPFTPDTLERTPDGQGRVRDVHNQGANPLQLGADAPDWVYSTAPLAAPDGTPVAPPMPGSAGYAMFLSDQQVLIRPNFTMPSDEITVEFWMQSVDTCRMGVPFSYAAKGSEYAQSDNAFLIFSARNWGIAVMEDEGGMTDHLSGVSATDGKWHHIAVTWRSWDGVATLYDNGREVWQVVRAKGQKIASGGTLIIGREQDCEGGCFDSAIGGAAGGTQETSQQEYGAQARAVR</sequence>
<evidence type="ECO:0000256" key="3">
    <source>
        <dbReference type="ARBA" id="ARBA00022837"/>
    </source>
</evidence>
<dbReference type="SUPFAM" id="SSF49899">
    <property type="entry name" value="Concanavalin A-like lectins/glucanases"/>
    <property type="match status" value="3"/>
</dbReference>
<keyword evidence="2" id="KW-0479">Metal-binding</keyword>
<evidence type="ECO:0000256" key="7">
    <source>
        <dbReference type="SAM" id="SignalP"/>
    </source>
</evidence>